<protein>
    <submittedName>
        <fullName evidence="1">Uncharacterized protein</fullName>
    </submittedName>
</protein>
<dbReference type="EMBL" id="GBRH01180754">
    <property type="protein sequence ID" value="JAE17142.1"/>
    <property type="molecule type" value="Transcribed_RNA"/>
</dbReference>
<proteinExistence type="predicted"/>
<reference evidence="1" key="2">
    <citation type="journal article" date="2015" name="Data Brief">
        <title>Shoot transcriptome of the giant reed, Arundo donax.</title>
        <authorList>
            <person name="Barrero R.A."/>
            <person name="Guerrero F.D."/>
            <person name="Moolhuijzen P."/>
            <person name="Goolsby J.A."/>
            <person name="Tidwell J."/>
            <person name="Bellgard S.E."/>
            <person name="Bellgard M.I."/>
        </authorList>
    </citation>
    <scope>NUCLEOTIDE SEQUENCE</scope>
    <source>
        <tissue evidence="1">Shoot tissue taken approximately 20 cm above the soil surface</tissue>
    </source>
</reference>
<sequence length="21" mass="2324">MLIQMLDLQAGLSTKSFVSIK</sequence>
<reference evidence="1" key="1">
    <citation type="submission" date="2014-09" db="EMBL/GenBank/DDBJ databases">
        <authorList>
            <person name="Magalhaes I.L.F."/>
            <person name="Oliveira U."/>
            <person name="Santos F.R."/>
            <person name="Vidigal T.H.D.A."/>
            <person name="Brescovit A.D."/>
            <person name="Santos A.J."/>
        </authorList>
    </citation>
    <scope>NUCLEOTIDE SEQUENCE</scope>
    <source>
        <tissue evidence="1">Shoot tissue taken approximately 20 cm above the soil surface</tissue>
    </source>
</reference>
<evidence type="ECO:0000313" key="1">
    <source>
        <dbReference type="EMBL" id="JAE17142.1"/>
    </source>
</evidence>
<organism evidence="1">
    <name type="scientific">Arundo donax</name>
    <name type="common">Giant reed</name>
    <name type="synonym">Donax arundinaceus</name>
    <dbReference type="NCBI Taxonomy" id="35708"/>
    <lineage>
        <taxon>Eukaryota</taxon>
        <taxon>Viridiplantae</taxon>
        <taxon>Streptophyta</taxon>
        <taxon>Embryophyta</taxon>
        <taxon>Tracheophyta</taxon>
        <taxon>Spermatophyta</taxon>
        <taxon>Magnoliopsida</taxon>
        <taxon>Liliopsida</taxon>
        <taxon>Poales</taxon>
        <taxon>Poaceae</taxon>
        <taxon>PACMAD clade</taxon>
        <taxon>Arundinoideae</taxon>
        <taxon>Arundineae</taxon>
        <taxon>Arundo</taxon>
    </lineage>
</organism>
<name>A0A0A9FY19_ARUDO</name>
<dbReference type="AlphaFoldDB" id="A0A0A9FY19"/>
<accession>A0A0A9FY19</accession>